<dbReference type="PANTHER" id="PTHR11699">
    <property type="entry name" value="ALDEHYDE DEHYDROGENASE-RELATED"/>
    <property type="match status" value="1"/>
</dbReference>
<dbReference type="Proteomes" id="UP000010445">
    <property type="component" value="Unassembled WGS sequence"/>
</dbReference>
<comment type="similarity">
    <text evidence="1 4">Belongs to the aldehyde dehydrogenase family.</text>
</comment>
<dbReference type="eggNOG" id="COG1012">
    <property type="taxonomic scope" value="Bacteria"/>
</dbReference>
<dbReference type="STRING" id="1035195.HMPREF9997_02143"/>
<comment type="caution">
    <text evidence="6">The sequence shown here is derived from an EMBL/GenBank/DDBJ whole genome shotgun (WGS) entry which is preliminary data.</text>
</comment>
<dbReference type="GO" id="GO:0016620">
    <property type="term" value="F:oxidoreductase activity, acting on the aldehyde or oxo group of donors, NAD or NADP as acceptor"/>
    <property type="evidence" value="ECO:0007669"/>
    <property type="project" value="InterPro"/>
</dbReference>
<dbReference type="NCBIfam" id="NF006916">
    <property type="entry name" value="PRK09407.1"/>
    <property type="match status" value="1"/>
</dbReference>
<dbReference type="InterPro" id="IPR016161">
    <property type="entry name" value="Ald_DH/histidinol_DH"/>
</dbReference>
<dbReference type="AlphaFoldDB" id="L1MCI6"/>
<evidence type="ECO:0000313" key="6">
    <source>
        <dbReference type="EMBL" id="EKX88917.1"/>
    </source>
</evidence>
<keyword evidence="2 4" id="KW-0560">Oxidoreductase</keyword>
<evidence type="ECO:0000313" key="7">
    <source>
        <dbReference type="Proteomes" id="UP000010445"/>
    </source>
</evidence>
<feature type="active site" evidence="3">
    <location>
        <position position="234"/>
    </location>
</feature>
<dbReference type="InterPro" id="IPR029510">
    <property type="entry name" value="Ald_DH_CS_GLU"/>
</dbReference>
<gene>
    <name evidence="6" type="ORF">HMPREF9997_02143</name>
</gene>
<evidence type="ECO:0000256" key="2">
    <source>
        <dbReference type="ARBA" id="ARBA00023002"/>
    </source>
</evidence>
<dbReference type="RefSeq" id="WP_006061567.1">
    <property type="nucleotide sequence ID" value="NZ_KB290820.1"/>
</dbReference>
<dbReference type="Gene3D" id="3.40.309.10">
    <property type="entry name" value="Aldehyde Dehydrogenase, Chain A, domain 2"/>
    <property type="match status" value="1"/>
</dbReference>
<sequence length="495" mass="53292">MSSSDIISVYSPATGEHVGDVPAHTADFTRKAFAAARDAQKQWVSTSLQHRKAVMLRLHDMVLERQSELMDVIQSETGKNRASAFDEVLDVAITARHYAYAAPRMLRTRRKKGALPVLTHTVEEHVPHGVVGIIAPWNYPLTLTASDAIPALLAGNGVVLKPDSLTPLTALKIAELLYESGIPRDLFHVVSGSGGVVGRAITEGCDYLMFTGSTMTGRRLGSIAGERLIGYSAELGGKNPMIVAHDADIERAVQGAISGCFSNSGQLCVSIERIYVHEAIAQEFLERFVAAIEAMRIGPGPEWDVDMGSLISAEHRARVEDMVNDAVTRGATVLAGGRALPDLGEAFYAPTVLTNVAKRSKLYREEVFGPVVYVETVDSISEAIQRANDSEYGLNASVFADPDTAWEIASQLEVGTVNINEGYAATWGSIDAPMGGWKASGVGRRHGDEGLLKYTTTRTVSSQRVMPVSGPGEVARETYTSALKTALKLGKRVLR</sequence>
<dbReference type="InterPro" id="IPR016163">
    <property type="entry name" value="Ald_DH_C"/>
</dbReference>
<dbReference type="HOGENOM" id="CLU_005391_1_0_11"/>
<dbReference type="SUPFAM" id="SSF53720">
    <property type="entry name" value="ALDH-like"/>
    <property type="match status" value="1"/>
</dbReference>
<evidence type="ECO:0000259" key="5">
    <source>
        <dbReference type="Pfam" id="PF00171"/>
    </source>
</evidence>
<evidence type="ECO:0000256" key="1">
    <source>
        <dbReference type="ARBA" id="ARBA00009986"/>
    </source>
</evidence>
<protein>
    <submittedName>
        <fullName evidence="6">Succinic semialdehyde dehydrogenase</fullName>
    </submittedName>
</protein>
<dbReference type="PROSITE" id="PS00687">
    <property type="entry name" value="ALDEHYDE_DEHYDR_GLU"/>
    <property type="match status" value="1"/>
</dbReference>
<dbReference type="InterPro" id="IPR016162">
    <property type="entry name" value="Ald_DH_N"/>
</dbReference>
<proteinExistence type="inferred from homology"/>
<reference evidence="6 7" key="1">
    <citation type="submission" date="2012-05" db="EMBL/GenBank/DDBJ databases">
        <authorList>
            <person name="Weinstock G."/>
            <person name="Sodergren E."/>
            <person name="Lobos E.A."/>
            <person name="Fulton L."/>
            <person name="Fulton R."/>
            <person name="Courtney L."/>
            <person name="Fronick C."/>
            <person name="O'Laughlin M."/>
            <person name="Godfrey J."/>
            <person name="Wilson R.M."/>
            <person name="Miner T."/>
            <person name="Farmer C."/>
            <person name="Delehaunty K."/>
            <person name="Cordes M."/>
            <person name="Minx P."/>
            <person name="Tomlinson C."/>
            <person name="Chen J."/>
            <person name="Wollam A."/>
            <person name="Pepin K.H."/>
            <person name="Bhonagiri V."/>
            <person name="Zhang X."/>
            <person name="Suruliraj S."/>
            <person name="Warren W."/>
            <person name="Mitreva M."/>
            <person name="Mardis E.R."/>
            <person name="Wilson R.K."/>
        </authorList>
    </citation>
    <scope>NUCLEOTIDE SEQUENCE [LARGE SCALE GENOMIC DNA]</scope>
    <source>
        <strain evidence="6 7">F0235</strain>
    </source>
</reference>
<keyword evidence="7" id="KW-1185">Reference proteome</keyword>
<evidence type="ECO:0000256" key="4">
    <source>
        <dbReference type="RuleBase" id="RU003345"/>
    </source>
</evidence>
<dbReference type="Gene3D" id="3.40.605.10">
    <property type="entry name" value="Aldehyde Dehydrogenase, Chain A, domain 1"/>
    <property type="match status" value="1"/>
</dbReference>
<feature type="domain" description="Aldehyde dehydrogenase" evidence="5">
    <location>
        <begin position="4"/>
        <end position="460"/>
    </location>
</feature>
<accession>L1MCI6</accession>
<name>L1MCI6_9CORY</name>
<organism evidence="6 7">
    <name type="scientific">Corynebacterium durum F0235</name>
    <dbReference type="NCBI Taxonomy" id="1035195"/>
    <lineage>
        <taxon>Bacteria</taxon>
        <taxon>Bacillati</taxon>
        <taxon>Actinomycetota</taxon>
        <taxon>Actinomycetes</taxon>
        <taxon>Mycobacteriales</taxon>
        <taxon>Corynebacteriaceae</taxon>
        <taxon>Corynebacterium</taxon>
    </lineage>
</organism>
<dbReference type="EMBL" id="AMEM01000034">
    <property type="protein sequence ID" value="EKX88917.1"/>
    <property type="molecule type" value="Genomic_DNA"/>
</dbReference>
<dbReference type="Pfam" id="PF00171">
    <property type="entry name" value="Aldedh"/>
    <property type="match status" value="1"/>
</dbReference>
<evidence type="ECO:0000256" key="3">
    <source>
        <dbReference type="PROSITE-ProRule" id="PRU10007"/>
    </source>
</evidence>
<dbReference type="PATRIC" id="fig|1035195.3.peg.1921"/>
<dbReference type="FunFam" id="3.40.309.10:FF:000009">
    <property type="entry name" value="Aldehyde dehydrogenase A"/>
    <property type="match status" value="1"/>
</dbReference>
<dbReference type="InterPro" id="IPR015590">
    <property type="entry name" value="Aldehyde_DH_dom"/>
</dbReference>